<dbReference type="Pfam" id="PF10254">
    <property type="entry name" value="Pacs-1"/>
    <property type="match status" value="1"/>
</dbReference>
<dbReference type="RefSeq" id="XP_055361429.1">
    <property type="nucleotide sequence ID" value="XM_055505454.1"/>
</dbReference>
<feature type="compositionally biased region" description="Low complexity" evidence="3">
    <location>
        <begin position="715"/>
        <end position="728"/>
    </location>
</feature>
<feature type="compositionally biased region" description="Acidic residues" evidence="3">
    <location>
        <begin position="267"/>
        <end position="293"/>
    </location>
</feature>
<comment type="similarity">
    <text evidence="1">Belongs to the PACS family.</text>
</comment>
<protein>
    <submittedName>
        <fullName evidence="7">Phosphofurin acidic cluster sorting protein 2 isoform X1</fullName>
    </submittedName>
</protein>
<dbReference type="PANTHER" id="PTHR13280">
    <property type="entry name" value="PHOSPHOFURIN ACIDIC CLUSTER SORTING PROTEIN"/>
    <property type="match status" value="1"/>
</dbReference>
<feature type="region of interest" description="Disordered" evidence="3">
    <location>
        <begin position="197"/>
        <end position="244"/>
    </location>
</feature>
<feature type="region of interest" description="Disordered" evidence="3">
    <location>
        <begin position="267"/>
        <end position="452"/>
    </location>
</feature>
<evidence type="ECO:0000256" key="3">
    <source>
        <dbReference type="SAM" id="MobiDB-lite"/>
    </source>
</evidence>
<dbReference type="GO" id="GO:0072659">
    <property type="term" value="P:protein localization to plasma membrane"/>
    <property type="evidence" value="ECO:0007669"/>
    <property type="project" value="TreeGrafter"/>
</dbReference>
<sequence>MAERSGRLSFPGSGALNRPVPMNLFATWEIDGSSPNCIPRLCSLTLKKLVVMRELDKELISVVIAVKIQGSKRILRSHEIVLPPSGSVETDLALTFSLQYPHFLKREGNKLQIMLQRRKRYKNRTILGYKTLAVGSIDMAEVMQHPTEGGQVLPLCSNQKDMLGKVAEIWIFSLSSQPIDHEEAALQDGQKIKCSDNYSEEEYESFSSEQEASDDAVQAQDLEDDEYDVRKPKKQRRSIVRTPSITRQQNFKQRVVALLKRFRVSDEVLDSEQDPAEPPPEVEEEDLDLDSVEFENPSDSGPELDDDDSVLSTPKPKLKPYFEGLSLSSSQTEIGSIHSSRSHREPPSPIDPDRSKCSGAKFPDDSASDNVTFEQPEAVTPTTELEMDNMDTFLERLPPSGKMTKTESLIISSTRQEPKLAGRRGRSTSLKERQPSRPQSERANSLDNERSLDTRCHLQIPRKTVYDQLNHILVSDNHLPDSILLINTSDWQGQYLSDLLQNQHLPVVCTCTTADIQAAFNTIVSRIQRFCNCNSQTPVPIKIAVAGAQHYLGAVLRLFVDHLSHKTPDWLGYLRFLIIPLGAHPVSKYLGTIDHRYNSLFQDSAWRDLFHKPEAPVVAQESPDVVSRVTQYMVGANGAHQLPIAEAMLTYKQKRKKSFHFDFAVSLSVSSLGGRWQVSSSPDEDSCQKFIPFIGMVKVGIVEQTSAVSGDSDDAAPLGSSLLSSTPPQVSPALKEASPTPPSSPSINTSFCAYSSGGQAELMGLQVDYWVAPSERKKDVEKRDSSSKNTLKCNFRSLQVSRLPLGGAEPSPQPTMSMTVVTKEKNKKVMFLPKKSKDKEVESKSQVIEGISRLICTAKHQQTMLRVLIDGVEWNDVKFFQLAAQWSSHVKHFPIGIFGHTKGPY</sequence>
<dbReference type="GO" id="GO:0044325">
    <property type="term" value="F:transmembrane transporter binding"/>
    <property type="evidence" value="ECO:0007669"/>
    <property type="project" value="TreeGrafter"/>
</dbReference>
<dbReference type="PANTHER" id="PTHR13280:SF15">
    <property type="entry name" value="PHOSPHOFURIN ACIDIC CLUSTER SORTING PROTEIN 2"/>
    <property type="match status" value="1"/>
</dbReference>
<evidence type="ECO:0000256" key="2">
    <source>
        <dbReference type="ARBA" id="ARBA00022553"/>
    </source>
</evidence>
<proteinExistence type="inferred from homology"/>
<evidence type="ECO:0000313" key="6">
    <source>
        <dbReference type="Proteomes" id="UP000515150"/>
    </source>
</evidence>
<keyword evidence="2" id="KW-0597">Phosphoprotein</keyword>
<accession>A0A9W2XIE8</accession>
<dbReference type="GeneID" id="114848378"/>
<dbReference type="InterPro" id="IPR057541">
    <property type="entry name" value="PACS1/2_N"/>
</dbReference>
<evidence type="ECO:0000313" key="7">
    <source>
        <dbReference type="RefSeq" id="XP_055361429.1"/>
    </source>
</evidence>
<feature type="compositionally biased region" description="Basic and acidic residues" evidence="3">
    <location>
        <begin position="342"/>
        <end position="356"/>
    </location>
</feature>
<feature type="domain" description="Phosphofurin acidic cluster sorting protein 1/2 N-terminal C2" evidence="5">
    <location>
        <begin position="20"/>
        <end position="179"/>
    </location>
</feature>
<evidence type="ECO:0000259" key="4">
    <source>
        <dbReference type="Pfam" id="PF10254"/>
    </source>
</evidence>
<feature type="region of interest" description="Disordered" evidence="3">
    <location>
        <begin position="709"/>
        <end position="750"/>
    </location>
</feature>
<reference evidence="7" key="1">
    <citation type="submission" date="2025-08" db="UniProtKB">
        <authorList>
            <consortium name="RefSeq"/>
        </authorList>
    </citation>
    <scope>IDENTIFICATION</scope>
</reference>
<name>A0A9W2XIE8_BETSP</name>
<feature type="compositionally biased region" description="Polar residues" evidence="3">
    <location>
        <begin position="436"/>
        <end position="446"/>
    </location>
</feature>
<feature type="compositionally biased region" description="Polar residues" evidence="3">
    <location>
        <begin position="406"/>
        <end position="415"/>
    </location>
</feature>
<dbReference type="Proteomes" id="UP000515150">
    <property type="component" value="Chromosome 22"/>
</dbReference>
<dbReference type="InterPro" id="IPR019381">
    <property type="entry name" value="PACS1/2_C"/>
</dbReference>
<dbReference type="OrthoDB" id="28829at2759"/>
<evidence type="ECO:0000256" key="1">
    <source>
        <dbReference type="ARBA" id="ARBA00008590"/>
    </source>
</evidence>
<feature type="domain" description="Phosphofurin acidic cluster sorting protein 1/2 C-terminal" evidence="4">
    <location>
        <begin position="465"/>
        <end position="900"/>
    </location>
</feature>
<dbReference type="Pfam" id="PF25332">
    <property type="entry name" value="C2_PACS_N"/>
    <property type="match status" value="1"/>
</dbReference>
<dbReference type="AlphaFoldDB" id="A0A9W2XIE8"/>
<organism evidence="6 7">
    <name type="scientific">Betta splendens</name>
    <name type="common">Siamese fighting fish</name>
    <dbReference type="NCBI Taxonomy" id="158456"/>
    <lineage>
        <taxon>Eukaryota</taxon>
        <taxon>Metazoa</taxon>
        <taxon>Chordata</taxon>
        <taxon>Craniata</taxon>
        <taxon>Vertebrata</taxon>
        <taxon>Euteleostomi</taxon>
        <taxon>Actinopterygii</taxon>
        <taxon>Neopterygii</taxon>
        <taxon>Teleostei</taxon>
        <taxon>Neoteleostei</taxon>
        <taxon>Acanthomorphata</taxon>
        <taxon>Anabantaria</taxon>
        <taxon>Anabantiformes</taxon>
        <taxon>Anabantoidei</taxon>
        <taxon>Osphronemidae</taxon>
        <taxon>Betta</taxon>
    </lineage>
</organism>
<dbReference type="CTD" id="23241"/>
<evidence type="ECO:0000259" key="5">
    <source>
        <dbReference type="Pfam" id="PF25332"/>
    </source>
</evidence>
<keyword evidence="6" id="KW-1185">Reference proteome</keyword>
<gene>
    <name evidence="7" type="primary">pacs2</name>
</gene>